<dbReference type="RefSeq" id="XP_006692131.1">
    <property type="nucleotide sequence ID" value="XM_006692068.1"/>
</dbReference>
<dbReference type="Proteomes" id="UP000008066">
    <property type="component" value="Unassembled WGS sequence"/>
</dbReference>
<sequence length="793" mass="89185">MMEADTRVEDFLDDKLQTPADLAHIDTLLSAVELQRSQLQSQLDDATRALDEARRVAADRSAALAAQIAEFDKLQKGIDVRLRIVSASDAPDAAVRRLERPLKQLESVELAYKYLMLLQDVEGLREEARKCLPGDPRKALEPYGRLKELALRLKKLQEEADGAAVFLVSHVETAVDRLWEEMKGIMRTELERVLEKRKWPAQVSPESEIDEEWLQCFEKLLDLQLPEILHAASTPKPEVVTLLAMDVMTDIFVKEFRFHFLSDKPTSAPQVIGQHCFPWVLNLLEKWEDFFRDNFSPLLAAKFADTPAARKMVYMDPVCAFISSLLPVIREKVTRTLEQTQGDTAFLSSLLSQLMTFDDQLRSSYAYDGGLDSEEWGGLTAEVLATHFRTWLEAEKIYALDRYHEIMATQDCRQIDYDFAGPGKTKPTFGAVRVTDLLRSITQQYCRVRKFGHKLRFLIDIQLTILDEYHDALRGSLEAYLSLTSTVGRAFGVSKEQLAALEGTGALEALCKVYGSADHIVNTLREWSNDEFFVALWQELQDRAKAASKNNSSSGAGHKKRESLSVGISYDQIKDRTSAAVGSDDEEGVLFDETIAAYSQRRKRAEEFLADALVDSHKKAFKAYLHRPNWSTVAEDADLAITPELDEPLRILQRDLAFLRRALGTAPLRRIWRSALDRLNSMLWTDVLMSARFTSAGAAQFARDINAIVSLVERYLPDVGSGSLAALGEALQLLTLPAKLPEGQEAGLTLKSATDRVFTDNAQAKKVLEEMGLEILSPANARQILQRRVENAE</sequence>
<feature type="coiled-coil region" evidence="1">
    <location>
        <begin position="29"/>
        <end position="56"/>
    </location>
</feature>
<dbReference type="PROSITE" id="PS51386">
    <property type="entry name" value="RINT1_TIP20"/>
    <property type="match status" value="1"/>
</dbReference>
<dbReference type="InterPro" id="IPR042044">
    <property type="entry name" value="EXOC6PINT-1/Sec15/Tip20_C_dom2"/>
</dbReference>
<organism evidence="3">
    <name type="scientific">Chaetomium thermophilum (strain DSM 1495 / CBS 144.50 / IMI 039719)</name>
    <name type="common">Thermochaetoides thermophila</name>
    <dbReference type="NCBI Taxonomy" id="759272"/>
    <lineage>
        <taxon>Eukaryota</taxon>
        <taxon>Fungi</taxon>
        <taxon>Dikarya</taxon>
        <taxon>Ascomycota</taxon>
        <taxon>Pezizomycotina</taxon>
        <taxon>Sordariomycetes</taxon>
        <taxon>Sordariomycetidae</taxon>
        <taxon>Sordariales</taxon>
        <taxon>Chaetomiaceae</taxon>
        <taxon>Thermochaetoides</taxon>
    </lineage>
</organism>
<dbReference type="KEGG" id="cthr:CTHT_0016280"/>
<keyword evidence="3" id="KW-1185">Reference proteome</keyword>
<dbReference type="PANTHER" id="PTHR13520:SF0">
    <property type="entry name" value="RAD50-INTERACTING PROTEIN 1"/>
    <property type="match status" value="1"/>
</dbReference>
<evidence type="ECO:0008006" key="4">
    <source>
        <dbReference type="Google" id="ProtNLM"/>
    </source>
</evidence>
<dbReference type="PANTHER" id="PTHR13520">
    <property type="entry name" value="RAD50-INTERACTING PROTEIN 1 RINT-1"/>
    <property type="match status" value="1"/>
</dbReference>
<keyword evidence="1" id="KW-0175">Coiled coil</keyword>
<dbReference type="InterPro" id="IPR007528">
    <property type="entry name" value="RINT1_Tip20"/>
</dbReference>
<accession>G0S279</accession>
<dbReference type="eggNOG" id="KOG2218">
    <property type="taxonomic scope" value="Eukaryota"/>
</dbReference>
<protein>
    <recommendedName>
        <fullName evidence="4">RAD50-interacting protein 1</fullName>
    </recommendedName>
</protein>
<dbReference type="GO" id="GO:0006888">
    <property type="term" value="P:endoplasmic reticulum to Golgi vesicle-mediated transport"/>
    <property type="evidence" value="ECO:0007669"/>
    <property type="project" value="InterPro"/>
</dbReference>
<dbReference type="GO" id="GO:0006890">
    <property type="term" value="P:retrograde vesicle-mediated transport, Golgi to endoplasmic reticulum"/>
    <property type="evidence" value="ECO:0007669"/>
    <property type="project" value="InterPro"/>
</dbReference>
<dbReference type="STRING" id="759272.G0S279"/>
<gene>
    <name evidence="2" type="ORF">CTHT_0016280</name>
</gene>
<evidence type="ECO:0000256" key="1">
    <source>
        <dbReference type="SAM" id="Coils"/>
    </source>
</evidence>
<dbReference type="Gene3D" id="1.20.58.670">
    <property type="entry name" value="Dsl1p vesicle tethering complex, Tip20p subunit, domain D"/>
    <property type="match status" value="1"/>
</dbReference>
<dbReference type="AlphaFoldDB" id="G0S279"/>
<dbReference type="GO" id="GO:0070939">
    <property type="term" value="C:Dsl1/NZR complex"/>
    <property type="evidence" value="ECO:0007669"/>
    <property type="project" value="InterPro"/>
</dbReference>
<proteinExistence type="predicted"/>
<dbReference type="OMA" id="GMTWEVL"/>
<dbReference type="Pfam" id="PF04437">
    <property type="entry name" value="RINT1_TIP1"/>
    <property type="match status" value="1"/>
</dbReference>
<dbReference type="EMBL" id="GL988040">
    <property type="protein sequence ID" value="EGS22112.1"/>
    <property type="molecule type" value="Genomic_DNA"/>
</dbReference>
<dbReference type="OrthoDB" id="2189254at2759"/>
<reference evidence="2 3" key="1">
    <citation type="journal article" date="2011" name="Cell">
        <title>Insight into structure and assembly of the nuclear pore complex by utilizing the genome of a eukaryotic thermophile.</title>
        <authorList>
            <person name="Amlacher S."/>
            <person name="Sarges P."/>
            <person name="Flemming D."/>
            <person name="van Noort V."/>
            <person name="Kunze R."/>
            <person name="Devos D.P."/>
            <person name="Arumugam M."/>
            <person name="Bork P."/>
            <person name="Hurt E."/>
        </authorList>
    </citation>
    <scope>NUCLEOTIDE SEQUENCE [LARGE SCALE GENOMIC DNA]</scope>
    <source>
        <strain evidence="3">DSM 1495 / CBS 144.50 / IMI 039719</strain>
    </source>
</reference>
<dbReference type="HOGENOM" id="CLU_015529_1_0_1"/>
<dbReference type="GeneID" id="18255666"/>
<name>G0S279_CHATD</name>
<evidence type="ECO:0000313" key="3">
    <source>
        <dbReference type="Proteomes" id="UP000008066"/>
    </source>
</evidence>
<dbReference type="GO" id="GO:0060628">
    <property type="term" value="P:regulation of ER to Golgi vesicle-mediated transport"/>
    <property type="evidence" value="ECO:0007669"/>
    <property type="project" value="TreeGrafter"/>
</dbReference>
<evidence type="ECO:0000313" key="2">
    <source>
        <dbReference type="EMBL" id="EGS22112.1"/>
    </source>
</evidence>